<dbReference type="Proteomes" id="UP001428817">
    <property type="component" value="Unassembled WGS sequence"/>
</dbReference>
<name>A0ABP9PLQ2_9PSEU</name>
<reference evidence="2" key="1">
    <citation type="journal article" date="2019" name="Int. J. Syst. Evol. Microbiol.">
        <title>The Global Catalogue of Microorganisms (GCM) 10K type strain sequencing project: providing services to taxonomists for standard genome sequencing and annotation.</title>
        <authorList>
            <consortium name="The Broad Institute Genomics Platform"/>
            <consortium name="The Broad Institute Genome Sequencing Center for Infectious Disease"/>
            <person name="Wu L."/>
            <person name="Ma J."/>
        </authorList>
    </citation>
    <scope>NUCLEOTIDE SEQUENCE [LARGE SCALE GENOMIC DNA]</scope>
    <source>
        <strain evidence="2">JCM 18303</strain>
    </source>
</reference>
<organism evidence="1 2">
    <name type="scientific">Pseudonocardia eucalypti</name>
    <dbReference type="NCBI Taxonomy" id="648755"/>
    <lineage>
        <taxon>Bacteria</taxon>
        <taxon>Bacillati</taxon>
        <taxon>Actinomycetota</taxon>
        <taxon>Actinomycetes</taxon>
        <taxon>Pseudonocardiales</taxon>
        <taxon>Pseudonocardiaceae</taxon>
        <taxon>Pseudonocardia</taxon>
    </lineage>
</organism>
<accession>A0ABP9PLQ2</accession>
<dbReference type="InterPro" id="IPR023393">
    <property type="entry name" value="START-like_dom_sf"/>
</dbReference>
<sequence length="151" mass="16741">MSTVALSEPVAAPPERTWRAVTDWARQGEWMLGTTVEVTGGDGRSVGSTLSARTGYGAFGFVDTMEITEFDPAVRRCVVRHTGWLVRGEGEFTVSGRADGGSEVEWVERLELPFGPVGRFGWPFARPVMAAGVRWSLRRLARFCEQYPEEK</sequence>
<gene>
    <name evidence="1" type="ORF">GCM10023321_07790</name>
</gene>
<dbReference type="Gene3D" id="3.30.530.20">
    <property type="match status" value="1"/>
</dbReference>
<dbReference type="RefSeq" id="WP_185058989.1">
    <property type="nucleotide sequence ID" value="NZ_BAABJP010000001.1"/>
</dbReference>
<comment type="caution">
    <text evidence="1">The sequence shown here is derived from an EMBL/GenBank/DDBJ whole genome shotgun (WGS) entry which is preliminary data.</text>
</comment>
<protein>
    <submittedName>
        <fullName evidence="1">SRPBCC family protein</fullName>
    </submittedName>
</protein>
<dbReference type="InterPro" id="IPR019587">
    <property type="entry name" value="Polyketide_cyclase/dehydratase"/>
</dbReference>
<dbReference type="EMBL" id="BAABJP010000001">
    <property type="protein sequence ID" value="GAA5147182.1"/>
    <property type="molecule type" value="Genomic_DNA"/>
</dbReference>
<keyword evidence="2" id="KW-1185">Reference proteome</keyword>
<dbReference type="Pfam" id="PF10604">
    <property type="entry name" value="Polyketide_cyc2"/>
    <property type="match status" value="1"/>
</dbReference>
<evidence type="ECO:0000313" key="1">
    <source>
        <dbReference type="EMBL" id="GAA5147182.1"/>
    </source>
</evidence>
<dbReference type="SUPFAM" id="SSF55961">
    <property type="entry name" value="Bet v1-like"/>
    <property type="match status" value="1"/>
</dbReference>
<proteinExistence type="predicted"/>
<evidence type="ECO:0000313" key="2">
    <source>
        <dbReference type="Proteomes" id="UP001428817"/>
    </source>
</evidence>